<dbReference type="STRING" id="436010.A0A166T6P7"/>
<dbReference type="PANTHER" id="PTHR35204">
    <property type="entry name" value="YALI0A21131P"/>
    <property type="match status" value="1"/>
</dbReference>
<dbReference type="OrthoDB" id="10261782at2759"/>
<reference evidence="1 2" key="1">
    <citation type="journal article" date="2016" name="Mol. Biol. Evol.">
        <title>Comparative Genomics of Early-Diverging Mushroom-Forming Fungi Provides Insights into the Origins of Lignocellulose Decay Capabilities.</title>
        <authorList>
            <person name="Nagy L.G."/>
            <person name="Riley R."/>
            <person name="Tritt A."/>
            <person name="Adam C."/>
            <person name="Daum C."/>
            <person name="Floudas D."/>
            <person name="Sun H."/>
            <person name="Yadav J.S."/>
            <person name="Pangilinan J."/>
            <person name="Larsson K.H."/>
            <person name="Matsuura K."/>
            <person name="Barry K."/>
            <person name="Labutti K."/>
            <person name="Kuo R."/>
            <person name="Ohm R.A."/>
            <person name="Bhattacharya S.S."/>
            <person name="Shirouzu T."/>
            <person name="Yoshinaga Y."/>
            <person name="Martin F.M."/>
            <person name="Grigoriev I.V."/>
            <person name="Hibbett D.S."/>
        </authorList>
    </citation>
    <scope>NUCLEOTIDE SEQUENCE [LARGE SCALE GENOMIC DNA]</scope>
    <source>
        <strain evidence="1 2">CBS 109695</strain>
    </source>
</reference>
<dbReference type="Proteomes" id="UP000076532">
    <property type="component" value="Unassembled WGS sequence"/>
</dbReference>
<dbReference type="PANTHER" id="PTHR35204:SF1">
    <property type="entry name" value="ENTEROTOXIN"/>
    <property type="match status" value="1"/>
</dbReference>
<evidence type="ECO:0000313" key="2">
    <source>
        <dbReference type="Proteomes" id="UP000076532"/>
    </source>
</evidence>
<feature type="non-terminal residue" evidence="1">
    <location>
        <position position="116"/>
    </location>
</feature>
<proteinExistence type="predicted"/>
<accession>A0A166T6P7</accession>
<gene>
    <name evidence="1" type="ORF">FIBSPDRAFT_850534</name>
</gene>
<organism evidence="1 2">
    <name type="scientific">Athelia psychrophila</name>
    <dbReference type="NCBI Taxonomy" id="1759441"/>
    <lineage>
        <taxon>Eukaryota</taxon>
        <taxon>Fungi</taxon>
        <taxon>Dikarya</taxon>
        <taxon>Basidiomycota</taxon>
        <taxon>Agaricomycotina</taxon>
        <taxon>Agaricomycetes</taxon>
        <taxon>Agaricomycetidae</taxon>
        <taxon>Atheliales</taxon>
        <taxon>Atheliaceae</taxon>
        <taxon>Athelia</taxon>
    </lineage>
</organism>
<dbReference type="InterPro" id="IPR038921">
    <property type="entry name" value="YOR389W-like"/>
</dbReference>
<sequence length="116" mass="13029">MDWFAFDAEHSYGYGAGGSQATSQNGHSNMLYTYAATRPLRAVYFDGFSAEKKADGTLDMQDVLVSRDNTDEVRIADSERGELLCAWGKQYGIQGFVREEATFELLWCDFEDGVQM</sequence>
<dbReference type="EMBL" id="KV417494">
    <property type="protein sequence ID" value="KZP30251.1"/>
    <property type="molecule type" value="Genomic_DNA"/>
</dbReference>
<evidence type="ECO:0000313" key="1">
    <source>
        <dbReference type="EMBL" id="KZP30251.1"/>
    </source>
</evidence>
<name>A0A166T6P7_9AGAM</name>
<protein>
    <submittedName>
        <fullName evidence="1">Uncharacterized protein</fullName>
    </submittedName>
</protein>
<keyword evidence="2" id="KW-1185">Reference proteome</keyword>
<dbReference type="AlphaFoldDB" id="A0A166T6P7"/>